<comment type="similarity">
    <text evidence="2">Belongs to the class-A beta-lactamase family.</text>
</comment>
<name>A0A494TMV4_SPHPE</name>
<dbReference type="EMBL" id="CP032829">
    <property type="protein sequence ID" value="AYJ86778.1"/>
    <property type="molecule type" value="Genomic_DNA"/>
</dbReference>
<dbReference type="PANTHER" id="PTHR35333">
    <property type="entry name" value="BETA-LACTAMASE"/>
    <property type="match status" value="1"/>
</dbReference>
<sequence>MVNLPQREPTHEISGHFDGGHPAGHIRRPHSPDRGCIVKPIQFNRRQLLVASAGLPLLASRAAAATDRFPPQFAALEKASGGRLGVSVFDTRTGSITGHRAAERFTMCSTFKLPLVAAVFAAADAGAIDLNRKLSFAASDLPGNSPVTRANLARGSMSIVDLAEAAQSVSDNGAANLLLKHIGGPAALTAFFREAGDPTSRLDHYEPELNYSHGTDIRDTTTPAAMAVLLSGIFTGSLLKPASRDRLIAWTIATKTGTHRIRAGLPSDWRAGDKTGTMTGQKPGPTFIASKYNDVAIVWRRETVTPFVVSVFYEAPVRGGDAVSVQEAVIAQAGKLAAEWIANRN</sequence>
<dbReference type="GO" id="GO:0008800">
    <property type="term" value="F:beta-lactamase activity"/>
    <property type="evidence" value="ECO:0007669"/>
    <property type="project" value="UniProtKB-EC"/>
</dbReference>
<dbReference type="EC" id="3.5.2.6" evidence="3"/>
<accession>A0A494TMV4</accession>
<evidence type="ECO:0000256" key="4">
    <source>
        <dbReference type="SAM" id="MobiDB-lite"/>
    </source>
</evidence>
<dbReference type="Proteomes" id="UP000276254">
    <property type="component" value="Chromosome"/>
</dbReference>
<dbReference type="PANTHER" id="PTHR35333:SF3">
    <property type="entry name" value="BETA-LACTAMASE-TYPE TRANSPEPTIDASE FOLD CONTAINING PROTEIN"/>
    <property type="match status" value="1"/>
</dbReference>
<gene>
    <name evidence="6" type="primary">bla</name>
    <name evidence="6" type="ORF">D3Y57_13415</name>
</gene>
<feature type="compositionally biased region" description="Basic and acidic residues" evidence="4">
    <location>
        <begin position="8"/>
        <end position="19"/>
    </location>
</feature>
<proteinExistence type="inferred from homology"/>
<dbReference type="AlphaFoldDB" id="A0A494TMV4"/>
<dbReference type="GO" id="GO:0046677">
    <property type="term" value="P:response to antibiotic"/>
    <property type="evidence" value="ECO:0007669"/>
    <property type="project" value="InterPro"/>
</dbReference>
<evidence type="ECO:0000313" key="7">
    <source>
        <dbReference type="Proteomes" id="UP000276254"/>
    </source>
</evidence>
<dbReference type="PRINTS" id="PR00118">
    <property type="entry name" value="BLACTAMASEA"/>
</dbReference>
<dbReference type="GO" id="GO:0030655">
    <property type="term" value="P:beta-lactam antibiotic catabolic process"/>
    <property type="evidence" value="ECO:0007669"/>
    <property type="project" value="InterPro"/>
</dbReference>
<dbReference type="NCBIfam" id="NF033103">
    <property type="entry name" value="bla_class_A"/>
    <property type="match status" value="1"/>
</dbReference>
<feature type="region of interest" description="Disordered" evidence="4">
    <location>
        <begin position="1"/>
        <end position="31"/>
    </location>
</feature>
<dbReference type="KEGG" id="spha:D3Y57_13415"/>
<evidence type="ECO:0000256" key="3">
    <source>
        <dbReference type="ARBA" id="ARBA00012865"/>
    </source>
</evidence>
<dbReference type="Gene3D" id="3.40.710.10">
    <property type="entry name" value="DD-peptidase/beta-lactamase superfamily"/>
    <property type="match status" value="1"/>
</dbReference>
<comment type="catalytic activity">
    <reaction evidence="1">
        <text>a beta-lactam + H2O = a substituted beta-amino acid</text>
        <dbReference type="Rhea" id="RHEA:20401"/>
        <dbReference type="ChEBI" id="CHEBI:15377"/>
        <dbReference type="ChEBI" id="CHEBI:35627"/>
        <dbReference type="ChEBI" id="CHEBI:140347"/>
        <dbReference type="EC" id="3.5.2.6"/>
    </reaction>
</comment>
<keyword evidence="7" id="KW-1185">Reference proteome</keyword>
<dbReference type="OrthoDB" id="9784149at2"/>
<evidence type="ECO:0000256" key="2">
    <source>
        <dbReference type="ARBA" id="ARBA00009009"/>
    </source>
</evidence>
<dbReference type="SUPFAM" id="SSF56601">
    <property type="entry name" value="beta-lactamase/transpeptidase-like"/>
    <property type="match status" value="1"/>
</dbReference>
<dbReference type="InterPro" id="IPR000871">
    <property type="entry name" value="Beta-lactam_class-A"/>
</dbReference>
<dbReference type="InterPro" id="IPR012338">
    <property type="entry name" value="Beta-lactam/transpept-like"/>
</dbReference>
<evidence type="ECO:0000256" key="1">
    <source>
        <dbReference type="ARBA" id="ARBA00001526"/>
    </source>
</evidence>
<dbReference type="InterPro" id="IPR045155">
    <property type="entry name" value="Beta-lactam_cat"/>
</dbReference>
<organism evidence="6 7">
    <name type="scientific">Sphingomonas paeninsulae</name>
    <dbReference type="NCBI Taxonomy" id="2319844"/>
    <lineage>
        <taxon>Bacteria</taxon>
        <taxon>Pseudomonadati</taxon>
        <taxon>Pseudomonadota</taxon>
        <taxon>Alphaproteobacteria</taxon>
        <taxon>Sphingomonadales</taxon>
        <taxon>Sphingomonadaceae</taxon>
        <taxon>Sphingomonas</taxon>
    </lineage>
</organism>
<protein>
    <recommendedName>
        <fullName evidence="3">beta-lactamase</fullName>
        <ecNumber evidence="3">3.5.2.6</ecNumber>
    </recommendedName>
</protein>
<reference evidence="6 7" key="1">
    <citation type="submission" date="2018-09" db="EMBL/GenBank/DDBJ databases">
        <title>Sphingomonas peninsula sp. nov., isolated from fildes peninsula, Antarctic soil.</title>
        <authorList>
            <person name="Yingchao G."/>
        </authorList>
    </citation>
    <scope>NUCLEOTIDE SEQUENCE [LARGE SCALE GENOMIC DNA]</scope>
    <source>
        <strain evidence="6 7">YZ-8</strain>
    </source>
</reference>
<evidence type="ECO:0000259" key="5">
    <source>
        <dbReference type="Pfam" id="PF13354"/>
    </source>
</evidence>
<dbReference type="Pfam" id="PF13354">
    <property type="entry name" value="Beta-lactamase2"/>
    <property type="match status" value="1"/>
</dbReference>
<evidence type="ECO:0000313" key="6">
    <source>
        <dbReference type="EMBL" id="AYJ86778.1"/>
    </source>
</evidence>
<feature type="domain" description="Beta-lactamase class A catalytic" evidence="5">
    <location>
        <begin position="85"/>
        <end position="312"/>
    </location>
</feature>